<comment type="caution">
    <text evidence="2">The sequence shown here is derived from an EMBL/GenBank/DDBJ whole genome shotgun (WGS) entry which is preliminary data.</text>
</comment>
<dbReference type="Gene3D" id="3.40.50.720">
    <property type="entry name" value="NAD(P)-binding Rossmann-like Domain"/>
    <property type="match status" value="1"/>
</dbReference>
<dbReference type="Pfam" id="PF01370">
    <property type="entry name" value="Epimerase"/>
    <property type="match status" value="1"/>
</dbReference>
<evidence type="ECO:0000259" key="1">
    <source>
        <dbReference type="Pfam" id="PF01370"/>
    </source>
</evidence>
<proteinExistence type="predicted"/>
<dbReference type="EMBL" id="PFOB01000078">
    <property type="protein sequence ID" value="PIZ61680.1"/>
    <property type="molecule type" value="Genomic_DNA"/>
</dbReference>
<gene>
    <name evidence="2" type="ORF">COY16_06250</name>
</gene>
<feature type="domain" description="NAD-dependent epimerase/dehydratase" evidence="1">
    <location>
        <begin position="5"/>
        <end position="239"/>
    </location>
</feature>
<dbReference type="InterPro" id="IPR036291">
    <property type="entry name" value="NAD(P)-bd_dom_sf"/>
</dbReference>
<name>A0A2M7TV24_9BACT</name>
<dbReference type="Gene3D" id="3.90.25.10">
    <property type="entry name" value="UDP-galactose 4-epimerase, domain 1"/>
    <property type="match status" value="1"/>
</dbReference>
<evidence type="ECO:0000313" key="3">
    <source>
        <dbReference type="Proteomes" id="UP000228503"/>
    </source>
</evidence>
<accession>A0A2M7TV24</accession>
<dbReference type="Proteomes" id="UP000228503">
    <property type="component" value="Unassembled WGS sequence"/>
</dbReference>
<dbReference type="InterPro" id="IPR001509">
    <property type="entry name" value="Epimerase_deHydtase"/>
</dbReference>
<dbReference type="InterPro" id="IPR050177">
    <property type="entry name" value="Lipid_A_modif_metabolic_enz"/>
</dbReference>
<sequence>MKKRILVTGAAGFIGSHLVDLLVKDGYDVHSIDDLSGGFRENLNLKTHFQKLDLRDLKKTTQYIKKICPQLIYHLAADATEGRSQFTPINCTERNYNAYLNLLIPAINNGLKKIILTSSMSVYGSQRPPFVETMPRQPEDIYGLAKTSMEKATEILSKVYKFKYVIIRPHNVYGPKQNMSDPYRNVIAIFINRLLQNKYFYIYGDGKQKRAFTHIDDCVKYLKKAAFIDRAEGEIINIGPTQEYSINQLADNVLRAFFLGKKIPDKYQPHYQPERPLEIKNAWCSVEKAKIILGYKTTVPLFEGVQKTIEWARKKRSTKI</sequence>
<organism evidence="2 3">
    <name type="scientific">Candidatus Roizmanbacteria bacterium CG_4_10_14_0_2_um_filter_39_13</name>
    <dbReference type="NCBI Taxonomy" id="1974825"/>
    <lineage>
        <taxon>Bacteria</taxon>
        <taxon>Candidatus Roizmaniibacteriota</taxon>
    </lineage>
</organism>
<evidence type="ECO:0000313" key="2">
    <source>
        <dbReference type="EMBL" id="PIZ61680.1"/>
    </source>
</evidence>
<dbReference type="AlphaFoldDB" id="A0A2M7TV24"/>
<reference evidence="3" key="1">
    <citation type="submission" date="2017-09" db="EMBL/GenBank/DDBJ databases">
        <title>Depth-based differentiation of microbial function through sediment-hosted aquifers and enrichment of novel symbionts in the deep terrestrial subsurface.</title>
        <authorList>
            <person name="Probst A.J."/>
            <person name="Ladd B."/>
            <person name="Jarett J.K."/>
            <person name="Geller-Mcgrath D.E."/>
            <person name="Sieber C.M.K."/>
            <person name="Emerson J.B."/>
            <person name="Anantharaman K."/>
            <person name="Thomas B.C."/>
            <person name="Malmstrom R."/>
            <person name="Stieglmeier M."/>
            <person name="Klingl A."/>
            <person name="Woyke T."/>
            <person name="Ryan C.M."/>
            <person name="Banfield J.F."/>
        </authorList>
    </citation>
    <scope>NUCLEOTIDE SEQUENCE [LARGE SCALE GENOMIC DNA]</scope>
</reference>
<dbReference type="PANTHER" id="PTHR43245:SF13">
    <property type="entry name" value="UDP-D-APIOSE_UDP-D-XYLOSE SYNTHASE 2"/>
    <property type="match status" value="1"/>
</dbReference>
<dbReference type="PANTHER" id="PTHR43245">
    <property type="entry name" value="BIFUNCTIONAL POLYMYXIN RESISTANCE PROTEIN ARNA"/>
    <property type="match status" value="1"/>
</dbReference>
<protein>
    <recommendedName>
        <fullName evidence="1">NAD-dependent epimerase/dehydratase domain-containing protein</fullName>
    </recommendedName>
</protein>
<dbReference type="SUPFAM" id="SSF51735">
    <property type="entry name" value="NAD(P)-binding Rossmann-fold domains"/>
    <property type="match status" value="1"/>
</dbReference>